<keyword evidence="2" id="KW-1185">Reference proteome</keyword>
<evidence type="ECO:0000313" key="1">
    <source>
        <dbReference type="EMBL" id="AZJ34411.1"/>
    </source>
</evidence>
<reference evidence="1 2" key="1">
    <citation type="submission" date="2018-09" db="EMBL/GenBank/DDBJ databases">
        <title>Insights into the microbiota of Asian seabass (Lates calcarifer) with tenacibaculosis symptoms and description of sp. nov. Tenacibaculum singaporense.</title>
        <authorList>
            <person name="Miyake S."/>
            <person name="Soh M."/>
            <person name="Azman M.N."/>
            <person name="Ngoh S.Y."/>
            <person name="Orban L."/>
        </authorList>
    </citation>
    <scope>NUCLEOTIDE SEQUENCE [LARGE SCALE GENOMIC DNA]</scope>
    <source>
        <strain evidence="1 2">DSM 106434</strain>
    </source>
</reference>
<dbReference type="EMBL" id="CP032548">
    <property type="protein sequence ID" value="AZJ34411.1"/>
    <property type="molecule type" value="Genomic_DNA"/>
</dbReference>
<protein>
    <submittedName>
        <fullName evidence="1">Uncharacterized protein</fullName>
    </submittedName>
</protein>
<organism evidence="1 2">
    <name type="scientific">Tenacibaculum singaporense</name>
    <dbReference type="NCBI Taxonomy" id="2358479"/>
    <lineage>
        <taxon>Bacteria</taxon>
        <taxon>Pseudomonadati</taxon>
        <taxon>Bacteroidota</taxon>
        <taxon>Flavobacteriia</taxon>
        <taxon>Flavobacteriales</taxon>
        <taxon>Flavobacteriaceae</taxon>
        <taxon>Tenacibaculum</taxon>
    </lineage>
</organism>
<sequence length="148" mass="16887">MLPQVPKMKKIYKRIKINKDLLKTNLPPEELLQNEVSDTIPTGKVIGVYFISYMPPMDTGMRTGETMSRLVPFGISQTDITLKDSRGHLLTETTDIKDYEHKSGGYNEGFKELDFESKNERVTISWETLGNRPICGEFIFEIEAPNPC</sequence>
<gene>
    <name evidence="1" type="ORF">D6T69_02245</name>
</gene>
<dbReference type="AlphaFoldDB" id="A0A3Q8RNS1"/>
<accession>A0A3Q8RNS1</accession>
<dbReference type="Proteomes" id="UP000274593">
    <property type="component" value="Chromosome"/>
</dbReference>
<proteinExistence type="predicted"/>
<name>A0A3Q8RNS1_9FLAO</name>
<evidence type="ECO:0000313" key="2">
    <source>
        <dbReference type="Proteomes" id="UP000274593"/>
    </source>
</evidence>
<dbReference type="KEGG" id="tsig:D6T69_02245"/>